<dbReference type="InterPro" id="IPR021927">
    <property type="entry name" value="DUF3540"/>
</dbReference>
<reference evidence="1 2" key="1">
    <citation type="submission" date="2023-07" db="EMBL/GenBank/DDBJ databases">
        <title>Genomic Encyclopedia of Type Strains, Phase IV (KMG-IV): sequencing the most valuable type-strain genomes for metagenomic binning, comparative biology and taxonomic classification.</title>
        <authorList>
            <person name="Goeker M."/>
        </authorList>
    </citation>
    <scope>NUCLEOTIDE SEQUENCE [LARGE SCALE GENOMIC DNA]</scope>
    <source>
        <strain evidence="1 2">DSM 19562</strain>
    </source>
</reference>
<dbReference type="Proteomes" id="UP001236369">
    <property type="component" value="Unassembled WGS sequence"/>
</dbReference>
<dbReference type="RefSeq" id="WP_238252607.1">
    <property type="nucleotide sequence ID" value="NZ_BPQX01000056.1"/>
</dbReference>
<evidence type="ECO:0000313" key="1">
    <source>
        <dbReference type="EMBL" id="MDQ0442986.1"/>
    </source>
</evidence>
<dbReference type="Pfam" id="PF12059">
    <property type="entry name" value="DUF3540"/>
    <property type="match status" value="1"/>
</dbReference>
<evidence type="ECO:0008006" key="3">
    <source>
        <dbReference type="Google" id="ProtNLM"/>
    </source>
</evidence>
<protein>
    <recommendedName>
        <fullName evidence="3">DUF3540 domain-containing protein</fullName>
    </recommendedName>
</protein>
<proteinExistence type="predicted"/>
<evidence type="ECO:0000313" key="2">
    <source>
        <dbReference type="Proteomes" id="UP001236369"/>
    </source>
</evidence>
<keyword evidence="2" id="KW-1185">Reference proteome</keyword>
<sequence length="213" mass="22428">MSHHALETLVVNTVHESPLTAATLVALSDSGEWAVIERDGQRLDAAVATGCLVRPRPGDTVLTFGGEDGLFVVQVLRRPGGGPATVSVPGGGPLAIAGESLSLTARRRLSLEGDRLDLRGRSLALVAEATTWLGKRITGVVERFQLSAQTHETNARTMVEKAVTRTAVVEETDTLRAETRLVKVGGMAAESAASKVVAVADDLRLDGQRITMG</sequence>
<comment type="caution">
    <text evidence="1">The sequence shown here is derived from an EMBL/GenBank/DDBJ whole genome shotgun (WGS) entry which is preliminary data.</text>
</comment>
<name>A0ABU0HKZ6_9HYPH</name>
<gene>
    <name evidence="1" type="ORF">QO016_002483</name>
</gene>
<dbReference type="EMBL" id="JAUSVV010000004">
    <property type="protein sequence ID" value="MDQ0442986.1"/>
    <property type="molecule type" value="Genomic_DNA"/>
</dbReference>
<accession>A0ABU0HKZ6</accession>
<organism evidence="1 2">
    <name type="scientific">Methylobacterium persicinum</name>
    <dbReference type="NCBI Taxonomy" id="374426"/>
    <lineage>
        <taxon>Bacteria</taxon>
        <taxon>Pseudomonadati</taxon>
        <taxon>Pseudomonadota</taxon>
        <taxon>Alphaproteobacteria</taxon>
        <taxon>Hyphomicrobiales</taxon>
        <taxon>Methylobacteriaceae</taxon>
        <taxon>Methylobacterium</taxon>
    </lineage>
</organism>